<feature type="domain" description="GGDEF" evidence="3">
    <location>
        <begin position="194"/>
        <end position="323"/>
    </location>
</feature>
<dbReference type="FunFam" id="3.30.70.270:FF:000001">
    <property type="entry name" value="Diguanylate cyclase domain protein"/>
    <property type="match status" value="1"/>
</dbReference>
<dbReference type="PANTHER" id="PTHR45138">
    <property type="entry name" value="REGULATORY COMPONENTS OF SENSORY TRANSDUCTION SYSTEM"/>
    <property type="match status" value="1"/>
</dbReference>
<dbReference type="InterPro" id="IPR029787">
    <property type="entry name" value="Nucleotide_cyclase"/>
</dbReference>
<dbReference type="GO" id="GO:0052621">
    <property type="term" value="F:diguanylate cyclase activity"/>
    <property type="evidence" value="ECO:0007669"/>
    <property type="project" value="UniProtKB-EC"/>
</dbReference>
<dbReference type="AlphaFoldDB" id="A0A940Y941"/>
<dbReference type="Pfam" id="PF00990">
    <property type="entry name" value="GGDEF"/>
    <property type="match status" value="1"/>
</dbReference>
<protein>
    <recommendedName>
        <fullName evidence="1">diguanylate cyclase</fullName>
        <ecNumber evidence="1">2.7.7.65</ecNumber>
    </recommendedName>
</protein>
<dbReference type="Proteomes" id="UP000676246">
    <property type="component" value="Unassembled WGS sequence"/>
</dbReference>
<dbReference type="SUPFAM" id="SSF55073">
    <property type="entry name" value="Nucleotide cyclase"/>
    <property type="match status" value="1"/>
</dbReference>
<dbReference type="GO" id="GO:0005886">
    <property type="term" value="C:plasma membrane"/>
    <property type="evidence" value="ECO:0007669"/>
    <property type="project" value="TreeGrafter"/>
</dbReference>
<comment type="caution">
    <text evidence="4">The sequence shown here is derived from an EMBL/GenBank/DDBJ whole genome shotgun (WGS) entry which is preliminary data.</text>
</comment>
<name>A0A940Y941_9BURK</name>
<dbReference type="InterPro" id="IPR000160">
    <property type="entry name" value="GGDEF_dom"/>
</dbReference>
<dbReference type="GO" id="GO:1902201">
    <property type="term" value="P:negative regulation of bacterial-type flagellum-dependent cell motility"/>
    <property type="evidence" value="ECO:0007669"/>
    <property type="project" value="TreeGrafter"/>
</dbReference>
<dbReference type="EC" id="2.7.7.65" evidence="1"/>
<dbReference type="RefSeq" id="WP_210854124.1">
    <property type="nucleotide sequence ID" value="NZ_JAGQDD010000007.1"/>
</dbReference>
<dbReference type="PROSITE" id="PS50887">
    <property type="entry name" value="GGDEF"/>
    <property type="match status" value="1"/>
</dbReference>
<dbReference type="CDD" id="cd01949">
    <property type="entry name" value="GGDEF"/>
    <property type="match status" value="1"/>
</dbReference>
<dbReference type="GO" id="GO:0043709">
    <property type="term" value="P:cell adhesion involved in single-species biofilm formation"/>
    <property type="evidence" value="ECO:0007669"/>
    <property type="project" value="TreeGrafter"/>
</dbReference>
<organism evidence="4 5">
    <name type="scientific">Ideonella alba</name>
    <dbReference type="NCBI Taxonomy" id="2824118"/>
    <lineage>
        <taxon>Bacteria</taxon>
        <taxon>Pseudomonadati</taxon>
        <taxon>Pseudomonadota</taxon>
        <taxon>Betaproteobacteria</taxon>
        <taxon>Burkholderiales</taxon>
        <taxon>Sphaerotilaceae</taxon>
        <taxon>Ideonella</taxon>
    </lineage>
</organism>
<dbReference type="InterPro" id="IPR043128">
    <property type="entry name" value="Rev_trsase/Diguanyl_cyclase"/>
</dbReference>
<gene>
    <name evidence="4" type="ORF">KAK03_11635</name>
</gene>
<evidence type="ECO:0000256" key="2">
    <source>
        <dbReference type="ARBA" id="ARBA00034247"/>
    </source>
</evidence>
<dbReference type="PANTHER" id="PTHR45138:SF9">
    <property type="entry name" value="DIGUANYLATE CYCLASE DGCM-RELATED"/>
    <property type="match status" value="1"/>
</dbReference>
<proteinExistence type="predicted"/>
<dbReference type="EMBL" id="JAGQDD010000007">
    <property type="protein sequence ID" value="MBQ0931138.1"/>
    <property type="molecule type" value="Genomic_DNA"/>
</dbReference>
<accession>A0A940Y941</accession>
<evidence type="ECO:0000256" key="1">
    <source>
        <dbReference type="ARBA" id="ARBA00012528"/>
    </source>
</evidence>
<dbReference type="Gene3D" id="3.30.70.270">
    <property type="match status" value="1"/>
</dbReference>
<evidence type="ECO:0000259" key="3">
    <source>
        <dbReference type="PROSITE" id="PS50887"/>
    </source>
</evidence>
<reference evidence="4 5" key="1">
    <citation type="submission" date="2021-04" db="EMBL/GenBank/DDBJ databases">
        <title>The genome sequence of Ideonella sp. 3Y2.</title>
        <authorList>
            <person name="Liu Y."/>
        </authorList>
    </citation>
    <scope>NUCLEOTIDE SEQUENCE [LARGE SCALE GENOMIC DNA]</scope>
    <source>
        <strain evidence="4 5">3Y2</strain>
    </source>
</reference>
<dbReference type="InterPro" id="IPR050469">
    <property type="entry name" value="Diguanylate_Cyclase"/>
</dbReference>
<dbReference type="SMART" id="SM00267">
    <property type="entry name" value="GGDEF"/>
    <property type="match status" value="1"/>
</dbReference>
<sequence>MLSVQPTFDATPSPQQVARCLAELTSLRDREQLQQRLAGHLVAHFRPRGAQVCRRRHDRLEDWDVLALQGAPAEPGEDERRALLEALGREHPLHLDGVPGRAFYPLLGSHGAEAVLALQLDGSPSEAHQQVADEILRVYRNVIGLLDYGERDSLTGLLNRKSFDETFMRLAGLSAQAEPALSGCDGRRHWHSGDPCFLAVIDIDHFKRVNDGFGHLVGDEVLLLVARLMGETLRQHDRLYRFGGEEFVVLLSCSQDEGARAALERLRERVAGYPFPQVQTLTISAGFTRIDADDTPEQAFGRADKAVYAAKEGGRDQVRCFDELLAVGAVSETATGGVDFF</sequence>
<evidence type="ECO:0000313" key="5">
    <source>
        <dbReference type="Proteomes" id="UP000676246"/>
    </source>
</evidence>
<comment type="catalytic activity">
    <reaction evidence="2">
        <text>2 GTP = 3',3'-c-di-GMP + 2 diphosphate</text>
        <dbReference type="Rhea" id="RHEA:24898"/>
        <dbReference type="ChEBI" id="CHEBI:33019"/>
        <dbReference type="ChEBI" id="CHEBI:37565"/>
        <dbReference type="ChEBI" id="CHEBI:58805"/>
        <dbReference type="EC" id="2.7.7.65"/>
    </reaction>
</comment>
<evidence type="ECO:0000313" key="4">
    <source>
        <dbReference type="EMBL" id="MBQ0931138.1"/>
    </source>
</evidence>
<keyword evidence="5" id="KW-1185">Reference proteome</keyword>
<dbReference type="NCBIfam" id="TIGR00254">
    <property type="entry name" value="GGDEF"/>
    <property type="match status" value="1"/>
</dbReference>